<dbReference type="Proteomes" id="UP000503462">
    <property type="component" value="Chromosome 1"/>
</dbReference>
<proteinExistence type="predicted"/>
<keyword evidence="2" id="KW-1185">Reference proteome</keyword>
<name>A0A6H0XJA2_9PEZI</name>
<accession>A0A6H0XJA2</accession>
<protein>
    <submittedName>
        <fullName evidence="1">Uncharacterized protein</fullName>
    </submittedName>
</protein>
<dbReference type="EMBL" id="CP051139">
    <property type="protein sequence ID" value="QIW94793.1"/>
    <property type="molecule type" value="Genomic_DNA"/>
</dbReference>
<evidence type="ECO:0000313" key="1">
    <source>
        <dbReference type="EMBL" id="QIW94793.1"/>
    </source>
</evidence>
<sequence>MVLGDGKHHDHEDWVYEWPGNIRVELDLAACLDALHGRAIPHIDSTQPQHPLQQVCLVRGIRYTEGFGEQLRGVLPVYTRSLNARQIMSDGIPKFTCKEDIPYCIWHPTTAKEDTYRRLLGTYGAEYPQLAYQVGRACAVAGYTKLYEELDILPDVHIAEEARESGSTEIFDVIMAQPVRYDIMNDYTLSVQLEARTPSNLNGDTAVSWMLNVKQEILFPASGYINPATGEFVVPSHRGFERQYFDLTEDMNIDEHASELHSQRLSTTRLEVQLLHEPLPTDLPTVQKDLLIVMAAYHGDIDRYARLRRPVFVLSEDYCCRRGCYHNPMFAMWWSKQPRKKPEGLQAAINACMIELNILSGAPYPDVDTPYTIWWPRTAREATYKELARLQPSMLPQILHACIEAKYKDLFDELLPKVTPTKAIALAADQHRDVHFRTAMHQRIESITEPLRTGADGAWRATEYASSDDVTLYMSNKLSISTSLGRDASSGEYCDASEAELNACLPESWRSDVTNRARLLCHIDYYHWPFRQGQM</sequence>
<dbReference type="OrthoDB" id="4360026at2759"/>
<evidence type="ECO:0000313" key="2">
    <source>
        <dbReference type="Proteomes" id="UP000503462"/>
    </source>
</evidence>
<organism evidence="1 2">
    <name type="scientific">Peltaster fructicola</name>
    <dbReference type="NCBI Taxonomy" id="286661"/>
    <lineage>
        <taxon>Eukaryota</taxon>
        <taxon>Fungi</taxon>
        <taxon>Dikarya</taxon>
        <taxon>Ascomycota</taxon>
        <taxon>Pezizomycotina</taxon>
        <taxon>Dothideomycetes</taxon>
        <taxon>Dothideomycetes incertae sedis</taxon>
        <taxon>Peltaster</taxon>
    </lineage>
</organism>
<reference evidence="1 2" key="1">
    <citation type="journal article" date="2016" name="Sci. Rep.">
        <title>Peltaster fructicola genome reveals evolution from an invasive phytopathogen to an ectophytic parasite.</title>
        <authorList>
            <person name="Xu C."/>
            <person name="Chen H."/>
            <person name="Gleason M.L."/>
            <person name="Xu J.R."/>
            <person name="Liu H."/>
            <person name="Zhang R."/>
            <person name="Sun G."/>
        </authorList>
    </citation>
    <scope>NUCLEOTIDE SEQUENCE [LARGE SCALE GENOMIC DNA]</scope>
    <source>
        <strain evidence="1 2">LNHT1506</strain>
    </source>
</reference>
<gene>
    <name evidence="1" type="ORF">AMS68_000311</name>
</gene>
<dbReference type="AlphaFoldDB" id="A0A6H0XJA2"/>